<evidence type="ECO:0000256" key="1">
    <source>
        <dbReference type="SAM" id="MobiDB-lite"/>
    </source>
</evidence>
<protein>
    <submittedName>
        <fullName evidence="2">Uncharacterized protein</fullName>
    </submittedName>
</protein>
<name>A0A0E9XGW2_ANGAN</name>
<reference evidence="2" key="1">
    <citation type="submission" date="2014-11" db="EMBL/GenBank/DDBJ databases">
        <authorList>
            <person name="Amaro Gonzalez C."/>
        </authorList>
    </citation>
    <scope>NUCLEOTIDE SEQUENCE</scope>
</reference>
<organism evidence="2">
    <name type="scientific">Anguilla anguilla</name>
    <name type="common">European freshwater eel</name>
    <name type="synonym">Muraena anguilla</name>
    <dbReference type="NCBI Taxonomy" id="7936"/>
    <lineage>
        <taxon>Eukaryota</taxon>
        <taxon>Metazoa</taxon>
        <taxon>Chordata</taxon>
        <taxon>Craniata</taxon>
        <taxon>Vertebrata</taxon>
        <taxon>Euteleostomi</taxon>
        <taxon>Actinopterygii</taxon>
        <taxon>Neopterygii</taxon>
        <taxon>Teleostei</taxon>
        <taxon>Anguilliformes</taxon>
        <taxon>Anguillidae</taxon>
        <taxon>Anguilla</taxon>
    </lineage>
</organism>
<feature type="compositionally biased region" description="Basic and acidic residues" evidence="1">
    <location>
        <begin position="1"/>
        <end position="11"/>
    </location>
</feature>
<accession>A0A0E9XGW2</accession>
<proteinExistence type="predicted"/>
<sequence length="25" mass="2963">MNNPQTRDRGCSYDVQNAPRTRRLN</sequence>
<feature type="region of interest" description="Disordered" evidence="1">
    <location>
        <begin position="1"/>
        <end position="25"/>
    </location>
</feature>
<dbReference type="EMBL" id="GBXM01006886">
    <property type="protein sequence ID" value="JAI01692.1"/>
    <property type="molecule type" value="Transcribed_RNA"/>
</dbReference>
<dbReference type="AlphaFoldDB" id="A0A0E9XGW2"/>
<evidence type="ECO:0000313" key="2">
    <source>
        <dbReference type="EMBL" id="JAI01692.1"/>
    </source>
</evidence>
<reference evidence="2" key="2">
    <citation type="journal article" date="2015" name="Fish Shellfish Immunol.">
        <title>Early steps in the European eel (Anguilla anguilla)-Vibrio vulnificus interaction in the gills: Role of the RtxA13 toxin.</title>
        <authorList>
            <person name="Callol A."/>
            <person name="Pajuelo D."/>
            <person name="Ebbesson L."/>
            <person name="Teles M."/>
            <person name="MacKenzie S."/>
            <person name="Amaro C."/>
        </authorList>
    </citation>
    <scope>NUCLEOTIDE SEQUENCE</scope>
</reference>